<evidence type="ECO:0000256" key="3">
    <source>
        <dbReference type="ARBA" id="ARBA00022723"/>
    </source>
</evidence>
<evidence type="ECO:0000256" key="9">
    <source>
        <dbReference type="PROSITE-ProRule" id="PRU00175"/>
    </source>
</evidence>
<dbReference type="InterPro" id="IPR013083">
    <property type="entry name" value="Znf_RING/FYVE/PHD"/>
</dbReference>
<feature type="compositionally biased region" description="Basic residues" evidence="10">
    <location>
        <begin position="1"/>
        <end position="12"/>
    </location>
</feature>
<name>A0A540MBR9_MALBA</name>
<evidence type="ECO:0000313" key="13">
    <source>
        <dbReference type="EMBL" id="TQD96171.1"/>
    </source>
</evidence>
<keyword evidence="3" id="KW-0479">Metal-binding</keyword>
<evidence type="ECO:0000256" key="7">
    <source>
        <dbReference type="ARBA" id="ARBA00023136"/>
    </source>
</evidence>
<comment type="similarity">
    <text evidence="8">Belongs to the RING-type zinc finger family. ATL subfamily.</text>
</comment>
<evidence type="ECO:0000256" key="10">
    <source>
        <dbReference type="SAM" id="MobiDB-lite"/>
    </source>
</evidence>
<comment type="caution">
    <text evidence="13">The sequence shown here is derived from an EMBL/GenBank/DDBJ whole genome shotgun (WGS) entry which is preliminary data.</text>
</comment>
<evidence type="ECO:0000256" key="2">
    <source>
        <dbReference type="ARBA" id="ARBA00022692"/>
    </source>
</evidence>
<proteinExistence type="inferred from homology"/>
<accession>A0A540MBR9</accession>
<feature type="transmembrane region" description="Helical" evidence="11">
    <location>
        <begin position="42"/>
        <end position="65"/>
    </location>
</feature>
<dbReference type="Pfam" id="PF13639">
    <property type="entry name" value="zf-RING_2"/>
    <property type="match status" value="1"/>
</dbReference>
<dbReference type="PROSITE" id="PS50089">
    <property type="entry name" value="ZF_RING_2"/>
    <property type="match status" value="1"/>
</dbReference>
<keyword evidence="2 11" id="KW-0812">Transmembrane</keyword>
<feature type="region of interest" description="Disordered" evidence="10">
    <location>
        <begin position="1"/>
        <end position="23"/>
    </location>
</feature>
<dbReference type="PANTHER" id="PTHR46539:SF9">
    <property type="entry name" value="RING-H2 FINGER PROTEIN ATL56"/>
    <property type="match status" value="1"/>
</dbReference>
<dbReference type="Gene3D" id="3.30.40.10">
    <property type="entry name" value="Zinc/RING finger domain, C3HC4 (zinc finger)"/>
    <property type="match status" value="1"/>
</dbReference>
<feature type="domain" description="RING-type" evidence="12">
    <location>
        <begin position="96"/>
        <end position="136"/>
    </location>
</feature>
<dbReference type="SUPFAM" id="SSF57850">
    <property type="entry name" value="RING/U-box"/>
    <property type="match status" value="1"/>
</dbReference>
<evidence type="ECO:0000256" key="11">
    <source>
        <dbReference type="SAM" id="Phobius"/>
    </source>
</evidence>
<keyword evidence="7 11" id="KW-0472">Membrane</keyword>
<dbReference type="Proteomes" id="UP000315295">
    <property type="component" value="Unassembled WGS sequence"/>
</dbReference>
<sequence>MPPSPPHHHHNHVIPQTPPPKPNPKHLSLTIKALVMTFINSLFFLFLGLAAIVLFLFFAAGALHYHHTQSPYPSSVVAQPQSQSSSSPSLQTDYVVCLDAFCEGQWCRKLAACDHVFYRRCLDTWLLKVSACPICRTRVRLDYGDADSVVDLEGEEEAKCLWSFNTNNNNLRAR</sequence>
<keyword evidence="4 9" id="KW-0863">Zinc-finger</keyword>
<dbReference type="STRING" id="106549.A0A540MBR9"/>
<dbReference type="GO" id="GO:0008270">
    <property type="term" value="F:zinc ion binding"/>
    <property type="evidence" value="ECO:0007669"/>
    <property type="project" value="UniProtKB-KW"/>
</dbReference>
<evidence type="ECO:0000256" key="4">
    <source>
        <dbReference type="ARBA" id="ARBA00022771"/>
    </source>
</evidence>
<organism evidence="13 14">
    <name type="scientific">Malus baccata</name>
    <name type="common">Siberian crab apple</name>
    <name type="synonym">Pyrus baccata</name>
    <dbReference type="NCBI Taxonomy" id="106549"/>
    <lineage>
        <taxon>Eukaryota</taxon>
        <taxon>Viridiplantae</taxon>
        <taxon>Streptophyta</taxon>
        <taxon>Embryophyta</taxon>
        <taxon>Tracheophyta</taxon>
        <taxon>Spermatophyta</taxon>
        <taxon>Magnoliopsida</taxon>
        <taxon>eudicotyledons</taxon>
        <taxon>Gunneridae</taxon>
        <taxon>Pentapetalae</taxon>
        <taxon>rosids</taxon>
        <taxon>fabids</taxon>
        <taxon>Rosales</taxon>
        <taxon>Rosaceae</taxon>
        <taxon>Amygdaloideae</taxon>
        <taxon>Maleae</taxon>
        <taxon>Malus</taxon>
    </lineage>
</organism>
<dbReference type="PANTHER" id="PTHR46539">
    <property type="entry name" value="E3 UBIQUITIN-PROTEIN LIGASE ATL42"/>
    <property type="match status" value="1"/>
</dbReference>
<protein>
    <recommendedName>
        <fullName evidence="12">RING-type domain-containing protein</fullName>
    </recommendedName>
</protein>
<gene>
    <name evidence="13" type="ORF">C1H46_018200</name>
</gene>
<evidence type="ECO:0000256" key="6">
    <source>
        <dbReference type="ARBA" id="ARBA00022989"/>
    </source>
</evidence>
<reference evidence="13 14" key="1">
    <citation type="journal article" date="2019" name="G3 (Bethesda)">
        <title>Sequencing of a Wild Apple (Malus baccata) Genome Unravels the Differences Between Cultivated and Wild Apple Species Regarding Disease Resistance and Cold Tolerance.</title>
        <authorList>
            <person name="Chen X."/>
        </authorList>
    </citation>
    <scope>NUCLEOTIDE SEQUENCE [LARGE SCALE GENOMIC DNA]</scope>
    <source>
        <strain evidence="14">cv. Shandingzi</strain>
        <tissue evidence="13">Leaves</tissue>
    </source>
</reference>
<keyword evidence="14" id="KW-1185">Reference proteome</keyword>
<keyword evidence="5" id="KW-0862">Zinc</keyword>
<evidence type="ECO:0000313" key="14">
    <source>
        <dbReference type="Proteomes" id="UP000315295"/>
    </source>
</evidence>
<dbReference type="EMBL" id="VIEB01000297">
    <property type="protein sequence ID" value="TQD96171.1"/>
    <property type="molecule type" value="Genomic_DNA"/>
</dbReference>
<dbReference type="InterPro" id="IPR001841">
    <property type="entry name" value="Znf_RING"/>
</dbReference>
<keyword evidence="6 11" id="KW-1133">Transmembrane helix</keyword>
<comment type="subcellular location">
    <subcellularLocation>
        <location evidence="1">Membrane</location>
    </subcellularLocation>
</comment>
<evidence type="ECO:0000259" key="12">
    <source>
        <dbReference type="PROSITE" id="PS50089"/>
    </source>
</evidence>
<dbReference type="GO" id="GO:0016020">
    <property type="term" value="C:membrane"/>
    <property type="evidence" value="ECO:0007669"/>
    <property type="project" value="UniProtKB-SubCell"/>
</dbReference>
<evidence type="ECO:0000256" key="8">
    <source>
        <dbReference type="ARBA" id="ARBA00024209"/>
    </source>
</evidence>
<evidence type="ECO:0000256" key="1">
    <source>
        <dbReference type="ARBA" id="ARBA00004370"/>
    </source>
</evidence>
<evidence type="ECO:0000256" key="5">
    <source>
        <dbReference type="ARBA" id="ARBA00022833"/>
    </source>
</evidence>
<dbReference type="AlphaFoldDB" id="A0A540MBR9"/>